<organism evidence="1 2">
    <name type="scientific">Rufibacter latericius</name>
    <dbReference type="NCBI Taxonomy" id="2487040"/>
    <lineage>
        <taxon>Bacteria</taxon>
        <taxon>Pseudomonadati</taxon>
        <taxon>Bacteroidota</taxon>
        <taxon>Cytophagia</taxon>
        <taxon>Cytophagales</taxon>
        <taxon>Hymenobacteraceae</taxon>
        <taxon>Rufibacter</taxon>
    </lineage>
</organism>
<proteinExistence type="predicted"/>
<dbReference type="EMBL" id="RJJD01000023">
    <property type="protein sequence ID" value="RNI22043.1"/>
    <property type="molecule type" value="Genomic_DNA"/>
</dbReference>
<reference evidence="1 2" key="1">
    <citation type="submission" date="2018-11" db="EMBL/GenBank/DDBJ databases">
        <title>Rufibacter latericius sp. nov., isolated from water in Baiyang Lake.</title>
        <authorList>
            <person name="Yang Y."/>
        </authorList>
    </citation>
    <scope>NUCLEOTIDE SEQUENCE [LARGE SCALE GENOMIC DNA]</scope>
    <source>
        <strain evidence="1 2">R-22-1c-1</strain>
    </source>
</reference>
<sequence>MNIADIKTEFGAYYLNNGQNLSRLFKLLNYKSATDSILTPILTDETVWRAAQATIGRVLQLFQKAWTPLNRLEFKPPEIQMFKLKVDKEEYPDDLESSWFGFLTGEGIDCRSGLSSVGSSK</sequence>
<accession>A0A3M9MB15</accession>
<dbReference type="OrthoDB" id="1408849at2"/>
<evidence type="ECO:0000313" key="1">
    <source>
        <dbReference type="EMBL" id="RNI22043.1"/>
    </source>
</evidence>
<evidence type="ECO:0000313" key="2">
    <source>
        <dbReference type="Proteomes" id="UP000272117"/>
    </source>
</evidence>
<protein>
    <submittedName>
        <fullName evidence="1">Uncharacterized protein</fullName>
    </submittedName>
</protein>
<dbReference type="RefSeq" id="WP_123129367.1">
    <property type="nucleotide sequence ID" value="NZ_RJJD01000023.1"/>
</dbReference>
<dbReference type="Proteomes" id="UP000272117">
    <property type="component" value="Unassembled WGS sequence"/>
</dbReference>
<comment type="caution">
    <text evidence="1">The sequence shown here is derived from an EMBL/GenBank/DDBJ whole genome shotgun (WGS) entry which is preliminary data.</text>
</comment>
<name>A0A3M9MB15_9BACT</name>
<keyword evidence="2" id="KW-1185">Reference proteome</keyword>
<gene>
    <name evidence="1" type="ORF">EFB08_23205</name>
</gene>
<dbReference type="AlphaFoldDB" id="A0A3M9MB15"/>